<evidence type="ECO:0000313" key="2">
    <source>
        <dbReference type="Proteomes" id="UP000014249"/>
    </source>
</evidence>
<evidence type="ECO:0000313" key="1">
    <source>
        <dbReference type="EMBL" id="EPC49677.1"/>
    </source>
</evidence>
<dbReference type="AlphaFoldDB" id="A0A8E0M878"/>
<reference evidence="1 2" key="1">
    <citation type="journal article" date="2013" name="PLoS ONE">
        <title>Lactobacillus paracasei comparative genomics: towards species pan-genome definition and exploitation of diversity.</title>
        <authorList>
            <person name="Smokvina T."/>
            <person name="Wels M."/>
            <person name="Polka J."/>
            <person name="Chervaux C."/>
            <person name="Brisse S."/>
            <person name="Boekhorst J."/>
            <person name="van Hylckama Vlieg J.E."/>
            <person name="Siezen R.J."/>
        </authorList>
    </citation>
    <scope>NUCLEOTIDE SEQUENCE [LARGE SCALE GENOMIC DNA]</scope>
    <source>
        <strain evidence="1 2">CNCM I-4270</strain>
    </source>
</reference>
<dbReference type="EMBL" id="ANJX01000455">
    <property type="protein sequence ID" value="EPC49677.1"/>
    <property type="molecule type" value="Genomic_DNA"/>
</dbReference>
<comment type="caution">
    <text evidence="1">The sequence shown here is derived from an EMBL/GenBank/DDBJ whole genome shotgun (WGS) entry which is preliminary data.</text>
</comment>
<gene>
    <name evidence="1" type="ORF">Lpp77_16562</name>
</gene>
<protein>
    <submittedName>
        <fullName evidence="1">Uncharacterized protein</fullName>
    </submittedName>
</protein>
<name>A0A8E0M878_LACPA</name>
<dbReference type="Proteomes" id="UP000014249">
    <property type="component" value="Unassembled WGS sequence"/>
</dbReference>
<proteinExistence type="predicted"/>
<accession>A0A8E0M878</accession>
<sequence length="52" mass="5928">MQPTSIKMSRVAWQQVADNQYQPLYAFEPIIKSVPGAEENVTWEEDGEDGED</sequence>
<organism evidence="1 2">
    <name type="scientific">Lacticaseibacillus paracasei subsp. paracasei CNCM I-4270</name>
    <dbReference type="NCBI Taxonomy" id="1256202"/>
    <lineage>
        <taxon>Bacteria</taxon>
        <taxon>Bacillati</taxon>
        <taxon>Bacillota</taxon>
        <taxon>Bacilli</taxon>
        <taxon>Lactobacillales</taxon>
        <taxon>Lactobacillaceae</taxon>
        <taxon>Lacticaseibacillus</taxon>
    </lineage>
</organism>